<dbReference type="InterPro" id="IPR001296">
    <property type="entry name" value="Glyco_trans_1"/>
</dbReference>
<feature type="domain" description="Glycosyltransferase subfamily 4-like N-terminal" evidence="2">
    <location>
        <begin position="16"/>
        <end position="179"/>
    </location>
</feature>
<evidence type="ECO:0000313" key="3">
    <source>
        <dbReference type="EMBL" id="UXX79561.1"/>
    </source>
</evidence>
<dbReference type="RefSeq" id="WP_263051292.1">
    <property type="nucleotide sequence ID" value="NZ_CP106735.1"/>
</dbReference>
<reference evidence="3" key="1">
    <citation type="submission" date="2022-10" db="EMBL/GenBank/DDBJ databases">
        <title>Comparative genomics and taxonomic characterization of three novel marine species of genus Reichenbachiella exhibiting antioxidant and polysaccharide degradation activities.</title>
        <authorList>
            <person name="Muhammad N."/>
            <person name="Lee Y.-J."/>
            <person name="Ko J."/>
            <person name="Kim S.-G."/>
        </authorList>
    </citation>
    <scope>NUCLEOTIDE SEQUENCE</scope>
    <source>
        <strain evidence="3">Wsw4-B4</strain>
    </source>
</reference>
<dbReference type="PANTHER" id="PTHR45947:SF3">
    <property type="entry name" value="SULFOQUINOVOSYL TRANSFERASE SQD2"/>
    <property type="match status" value="1"/>
</dbReference>
<evidence type="ECO:0000259" key="2">
    <source>
        <dbReference type="Pfam" id="PF13439"/>
    </source>
</evidence>
<keyword evidence="4" id="KW-1185">Reference proteome</keyword>
<dbReference type="Gene3D" id="3.40.50.2000">
    <property type="entry name" value="Glycogen Phosphorylase B"/>
    <property type="match status" value="2"/>
</dbReference>
<name>A0ABY6D068_9BACT</name>
<protein>
    <submittedName>
        <fullName evidence="3">Glycosyltransferase family 1 protein</fullName>
    </submittedName>
</protein>
<dbReference type="Proteomes" id="UP001062165">
    <property type="component" value="Chromosome"/>
</dbReference>
<dbReference type="PANTHER" id="PTHR45947">
    <property type="entry name" value="SULFOQUINOVOSYL TRANSFERASE SQD2"/>
    <property type="match status" value="1"/>
</dbReference>
<dbReference type="Pfam" id="PF00534">
    <property type="entry name" value="Glycos_transf_1"/>
    <property type="match status" value="1"/>
</dbReference>
<accession>A0ABY6D068</accession>
<dbReference type="InterPro" id="IPR028098">
    <property type="entry name" value="Glyco_trans_4-like_N"/>
</dbReference>
<dbReference type="SUPFAM" id="SSF53756">
    <property type="entry name" value="UDP-Glycosyltransferase/glycogen phosphorylase"/>
    <property type="match status" value="1"/>
</dbReference>
<dbReference type="InterPro" id="IPR050194">
    <property type="entry name" value="Glycosyltransferase_grp1"/>
</dbReference>
<sequence length="403" mass="45907">MRKIAIFADVLEENFDGVSITLHKILAAIPSDQFKILVITAHPPKDLSQFPHQIHLCPYLSLPFQKGYRLGLPDRKKLNIVLADFKPDLIHFTSPSLFGRFAIRYAKKHNLPVMNIYHTHFPVYLQYYIGKLGDLLFGGIIKHALMWFYRNSDLTLAPTRTIKKDLIKLGISHEGIKVWGRSLQVGDFSPDFKDPALFDVVIPRGHKKVLFVSRLIKEKEMAMLYKVYRKLRKADKNITMIITGEGPKREWLENKMPKAVFTGKKVGLELSKIYASCDLFFFPSVSETFGNVVIEAMASGLPVVAADAGGPSELVRHKKTGYLVKPGKPKKFSNRIIEILANETMQQEMGQEAQTYIQSRSIESLHHQLWAIYHESIRKYQDEKEKATSPEVTLDQSAIALTK</sequence>
<dbReference type="EMBL" id="CP106735">
    <property type="protein sequence ID" value="UXX79561.1"/>
    <property type="molecule type" value="Genomic_DNA"/>
</dbReference>
<evidence type="ECO:0000313" key="4">
    <source>
        <dbReference type="Proteomes" id="UP001062165"/>
    </source>
</evidence>
<proteinExistence type="predicted"/>
<feature type="domain" description="Glycosyl transferase family 1" evidence="1">
    <location>
        <begin position="200"/>
        <end position="354"/>
    </location>
</feature>
<dbReference type="Pfam" id="PF13439">
    <property type="entry name" value="Glyco_transf_4"/>
    <property type="match status" value="1"/>
</dbReference>
<gene>
    <name evidence="3" type="ORF">N7E81_00350</name>
</gene>
<organism evidence="3 4">
    <name type="scientific">Reichenbachiella carrageenanivorans</name>
    <dbReference type="NCBI Taxonomy" id="2979869"/>
    <lineage>
        <taxon>Bacteria</taxon>
        <taxon>Pseudomonadati</taxon>
        <taxon>Bacteroidota</taxon>
        <taxon>Cytophagia</taxon>
        <taxon>Cytophagales</taxon>
        <taxon>Reichenbachiellaceae</taxon>
        <taxon>Reichenbachiella</taxon>
    </lineage>
</organism>
<evidence type="ECO:0000259" key="1">
    <source>
        <dbReference type="Pfam" id="PF00534"/>
    </source>
</evidence>
<dbReference type="CDD" id="cd03814">
    <property type="entry name" value="GT4-like"/>
    <property type="match status" value="1"/>
</dbReference>